<gene>
    <name evidence="5" type="ORF">AVEN_256854_1</name>
</gene>
<keyword evidence="1" id="KW-1015">Disulfide bond</keyword>
<protein>
    <recommendedName>
        <fullName evidence="4">Ig-like domain-containing protein</fullName>
    </recommendedName>
</protein>
<dbReference type="SMART" id="SM00408">
    <property type="entry name" value="IGc2"/>
    <property type="match status" value="1"/>
</dbReference>
<accession>A0A4Y2CKC8</accession>
<reference evidence="5 6" key="1">
    <citation type="journal article" date="2019" name="Sci. Rep.">
        <title>Orb-weaving spider Araneus ventricosus genome elucidates the spidroin gene catalogue.</title>
        <authorList>
            <person name="Kono N."/>
            <person name="Nakamura H."/>
            <person name="Ohtoshi R."/>
            <person name="Moran D.A.P."/>
            <person name="Shinohara A."/>
            <person name="Yoshida Y."/>
            <person name="Fujiwara M."/>
            <person name="Mori M."/>
            <person name="Tomita M."/>
            <person name="Arakawa K."/>
        </authorList>
    </citation>
    <scope>NUCLEOTIDE SEQUENCE [LARGE SCALE GENOMIC DNA]</scope>
</reference>
<evidence type="ECO:0000313" key="5">
    <source>
        <dbReference type="EMBL" id="GBM04803.1"/>
    </source>
</evidence>
<comment type="caution">
    <text evidence="5">The sequence shown here is derived from an EMBL/GenBank/DDBJ whole genome shotgun (WGS) entry which is preliminary data.</text>
</comment>
<evidence type="ECO:0000313" key="6">
    <source>
        <dbReference type="Proteomes" id="UP000499080"/>
    </source>
</evidence>
<dbReference type="Pfam" id="PF07679">
    <property type="entry name" value="I-set"/>
    <property type="match status" value="1"/>
</dbReference>
<dbReference type="Proteomes" id="UP000499080">
    <property type="component" value="Unassembled WGS sequence"/>
</dbReference>
<dbReference type="InterPro" id="IPR003599">
    <property type="entry name" value="Ig_sub"/>
</dbReference>
<dbReference type="InterPro" id="IPR007110">
    <property type="entry name" value="Ig-like_dom"/>
</dbReference>
<dbReference type="InterPro" id="IPR013783">
    <property type="entry name" value="Ig-like_fold"/>
</dbReference>
<dbReference type="AlphaFoldDB" id="A0A4Y2CKC8"/>
<dbReference type="PROSITE" id="PS50835">
    <property type="entry name" value="IG_LIKE"/>
    <property type="match status" value="1"/>
</dbReference>
<dbReference type="SUPFAM" id="SSF48726">
    <property type="entry name" value="Immunoglobulin"/>
    <property type="match status" value="1"/>
</dbReference>
<name>A0A4Y2CKC8_ARAVE</name>
<evidence type="ECO:0000256" key="2">
    <source>
        <dbReference type="ARBA" id="ARBA00023319"/>
    </source>
</evidence>
<dbReference type="OrthoDB" id="10056271at2759"/>
<dbReference type="InterPro" id="IPR036179">
    <property type="entry name" value="Ig-like_dom_sf"/>
</dbReference>
<evidence type="ECO:0000256" key="3">
    <source>
        <dbReference type="SAM" id="MobiDB-lite"/>
    </source>
</evidence>
<sequence>MFTISDFLPPATPRSERCGRLQSGRWSADDLPGGTECRRGVQMQSEQSGRRGRGHLQTGSARYYYNSLDQRFATLWAVAYLWASGSILMGRRNARQESKSEELMGVSTTCLLRPNIVQLENLTREEGSIAEMECRAEGVPRPGLSIRRDNLGLLQDGQDERIVLEKVEEGEYSILRLRITGLKRSDDGLYFCQASNAAGNAEKAGHIEVHC</sequence>
<dbReference type="SMART" id="SM00409">
    <property type="entry name" value="IG"/>
    <property type="match status" value="1"/>
</dbReference>
<organism evidence="5 6">
    <name type="scientific">Araneus ventricosus</name>
    <name type="common">Orbweaver spider</name>
    <name type="synonym">Epeira ventricosa</name>
    <dbReference type="NCBI Taxonomy" id="182803"/>
    <lineage>
        <taxon>Eukaryota</taxon>
        <taxon>Metazoa</taxon>
        <taxon>Ecdysozoa</taxon>
        <taxon>Arthropoda</taxon>
        <taxon>Chelicerata</taxon>
        <taxon>Arachnida</taxon>
        <taxon>Araneae</taxon>
        <taxon>Araneomorphae</taxon>
        <taxon>Entelegynae</taxon>
        <taxon>Araneoidea</taxon>
        <taxon>Araneidae</taxon>
        <taxon>Araneus</taxon>
    </lineage>
</organism>
<keyword evidence="6" id="KW-1185">Reference proteome</keyword>
<feature type="non-terminal residue" evidence="5">
    <location>
        <position position="211"/>
    </location>
</feature>
<proteinExistence type="predicted"/>
<dbReference type="EMBL" id="BGPR01163554">
    <property type="protein sequence ID" value="GBM04803.1"/>
    <property type="molecule type" value="Genomic_DNA"/>
</dbReference>
<dbReference type="Gene3D" id="2.60.40.10">
    <property type="entry name" value="Immunoglobulins"/>
    <property type="match status" value="1"/>
</dbReference>
<dbReference type="InterPro" id="IPR013098">
    <property type="entry name" value="Ig_I-set"/>
</dbReference>
<evidence type="ECO:0000256" key="1">
    <source>
        <dbReference type="ARBA" id="ARBA00023157"/>
    </source>
</evidence>
<dbReference type="FunFam" id="2.60.40.10:FF:000032">
    <property type="entry name" value="palladin isoform X1"/>
    <property type="match status" value="1"/>
</dbReference>
<feature type="region of interest" description="Disordered" evidence="3">
    <location>
        <begin position="14"/>
        <end position="55"/>
    </location>
</feature>
<keyword evidence="2" id="KW-0393">Immunoglobulin domain</keyword>
<evidence type="ECO:0000259" key="4">
    <source>
        <dbReference type="PROSITE" id="PS50835"/>
    </source>
</evidence>
<dbReference type="InterPro" id="IPR003598">
    <property type="entry name" value="Ig_sub2"/>
</dbReference>
<feature type="domain" description="Ig-like" evidence="4">
    <location>
        <begin position="114"/>
        <end position="208"/>
    </location>
</feature>